<dbReference type="Proteomes" id="UP001151760">
    <property type="component" value="Unassembled WGS sequence"/>
</dbReference>
<name>A0ABQ5IG87_9ASTR</name>
<reference evidence="1" key="2">
    <citation type="submission" date="2022-01" db="EMBL/GenBank/DDBJ databases">
        <authorList>
            <person name="Yamashiro T."/>
            <person name="Shiraishi A."/>
            <person name="Satake H."/>
            <person name="Nakayama K."/>
        </authorList>
    </citation>
    <scope>NUCLEOTIDE SEQUENCE</scope>
</reference>
<comment type="caution">
    <text evidence="1">The sequence shown here is derived from an EMBL/GenBank/DDBJ whole genome shotgun (WGS) entry which is preliminary data.</text>
</comment>
<protein>
    <submittedName>
        <fullName evidence="1">Uncharacterized protein</fullName>
    </submittedName>
</protein>
<gene>
    <name evidence="1" type="ORF">Tco_1093835</name>
</gene>
<accession>A0ABQ5IG87</accession>
<keyword evidence="2" id="KW-1185">Reference proteome</keyword>
<evidence type="ECO:0000313" key="1">
    <source>
        <dbReference type="EMBL" id="GJT98317.1"/>
    </source>
</evidence>
<proteinExistence type="predicted"/>
<organism evidence="1 2">
    <name type="scientific">Tanacetum coccineum</name>
    <dbReference type="NCBI Taxonomy" id="301880"/>
    <lineage>
        <taxon>Eukaryota</taxon>
        <taxon>Viridiplantae</taxon>
        <taxon>Streptophyta</taxon>
        <taxon>Embryophyta</taxon>
        <taxon>Tracheophyta</taxon>
        <taxon>Spermatophyta</taxon>
        <taxon>Magnoliopsida</taxon>
        <taxon>eudicotyledons</taxon>
        <taxon>Gunneridae</taxon>
        <taxon>Pentapetalae</taxon>
        <taxon>asterids</taxon>
        <taxon>campanulids</taxon>
        <taxon>Asterales</taxon>
        <taxon>Asteraceae</taxon>
        <taxon>Asteroideae</taxon>
        <taxon>Anthemideae</taxon>
        <taxon>Anthemidinae</taxon>
        <taxon>Tanacetum</taxon>
    </lineage>
</organism>
<dbReference type="EMBL" id="BQNB010020663">
    <property type="protein sequence ID" value="GJT98317.1"/>
    <property type="molecule type" value="Genomic_DNA"/>
</dbReference>
<evidence type="ECO:0000313" key="2">
    <source>
        <dbReference type="Proteomes" id="UP001151760"/>
    </source>
</evidence>
<reference evidence="1" key="1">
    <citation type="journal article" date="2022" name="Int. J. Mol. Sci.">
        <title>Draft Genome of Tanacetum Coccineum: Genomic Comparison of Closely Related Tanacetum-Family Plants.</title>
        <authorList>
            <person name="Yamashiro T."/>
            <person name="Shiraishi A."/>
            <person name="Nakayama K."/>
            <person name="Satake H."/>
        </authorList>
    </citation>
    <scope>NUCLEOTIDE SEQUENCE</scope>
</reference>
<sequence>MDDPNITMEEYIRLEEEKARRCVRCITWKLLRMVRSGIIVHDLGSVETEFPAIVFNDTLTSEALLCEPKPKQHNYNKQQTTNKEVYQTLATVRLLNRNQGTQNVRNQKGLSVVSKIANQYGNRDVVTAPAERNGNGINVSVAGIKITTVGVKVTTA</sequence>